<gene>
    <name evidence="1" type="ordered locus">RER_26760</name>
</gene>
<evidence type="ECO:0000313" key="1">
    <source>
        <dbReference type="EMBL" id="BAH33384.1"/>
    </source>
</evidence>
<dbReference type="Proteomes" id="UP000002204">
    <property type="component" value="Chromosome"/>
</dbReference>
<dbReference type="AlphaFoldDB" id="C0ZYE9"/>
<organism evidence="1 2">
    <name type="scientific">Rhodococcus erythropolis (strain PR4 / NBRC 100887)</name>
    <dbReference type="NCBI Taxonomy" id="234621"/>
    <lineage>
        <taxon>Bacteria</taxon>
        <taxon>Bacillati</taxon>
        <taxon>Actinomycetota</taxon>
        <taxon>Actinomycetes</taxon>
        <taxon>Mycobacteriales</taxon>
        <taxon>Nocardiaceae</taxon>
        <taxon>Rhodococcus</taxon>
        <taxon>Rhodococcus erythropolis group</taxon>
    </lineage>
</organism>
<evidence type="ECO:0000313" key="2">
    <source>
        <dbReference type="Proteomes" id="UP000002204"/>
    </source>
</evidence>
<name>C0ZYE9_RHOE4</name>
<dbReference type="EMBL" id="AP008957">
    <property type="protein sequence ID" value="BAH33384.1"/>
    <property type="molecule type" value="Genomic_DNA"/>
</dbReference>
<reference evidence="1 2" key="2">
    <citation type="journal article" date="2006" name="Environ. Microbiol.">
        <title>Sequence analysis of three plasmids harboured in Rhodococcus erythropolis strain PR4.</title>
        <authorList>
            <person name="Sekine M."/>
            <person name="Tanikawa S."/>
            <person name="Omata S."/>
            <person name="Saito M."/>
            <person name="Fujisawa T."/>
            <person name="Tsukatani N."/>
            <person name="Tajima T."/>
            <person name="Sekigawa T."/>
            <person name="Kosugi H."/>
            <person name="Matsuo Y."/>
            <person name="Nishiko R."/>
            <person name="Imamura K."/>
            <person name="Ito M."/>
            <person name="Narita H."/>
            <person name="Tago S."/>
            <person name="Fujita N."/>
            <person name="Harayama S."/>
        </authorList>
    </citation>
    <scope>NUCLEOTIDE SEQUENCE [LARGE SCALE GENOMIC DNA]</scope>
    <source>
        <strain evidence="2">PR4 / NBRC 100887</strain>
    </source>
</reference>
<protein>
    <submittedName>
        <fullName evidence="1">Uncharacterized protein</fullName>
    </submittedName>
</protein>
<accession>C0ZYE9</accession>
<proteinExistence type="predicted"/>
<reference evidence="2" key="1">
    <citation type="submission" date="2005-03" db="EMBL/GenBank/DDBJ databases">
        <title>Comparison of the complete genome sequences of Rhodococcus erythropolis PR4 and Rhodococcus opacus B4.</title>
        <authorList>
            <person name="Takarada H."/>
            <person name="Sekine M."/>
            <person name="Hosoyama A."/>
            <person name="Yamada R."/>
            <person name="Fujisawa T."/>
            <person name="Omata S."/>
            <person name="Shimizu A."/>
            <person name="Tsukatani N."/>
            <person name="Tanikawa S."/>
            <person name="Fujita N."/>
            <person name="Harayama S."/>
        </authorList>
    </citation>
    <scope>NUCLEOTIDE SEQUENCE [LARGE SCALE GENOMIC DNA]</scope>
    <source>
        <strain evidence="2">PR4 / NBRC 100887</strain>
    </source>
</reference>
<dbReference type="KEGG" id="rer:RER_26760"/>
<dbReference type="HOGENOM" id="CLU_2156370_0_0_11"/>
<sequence length="111" mass="12131">MLDDPAPPQTHVRDYKGGALLVPTLLQKPDMCSGARPAAILQEETLARHCVAIDHAGPVRTTDRGRGGSRNCTAPNNFTVEQLHESPPRAGIRWDEINLMRYRPSTMTSAG</sequence>